<evidence type="ECO:0000259" key="5">
    <source>
        <dbReference type="Pfam" id="PF04824"/>
    </source>
</evidence>
<dbReference type="Gene3D" id="1.10.10.580">
    <property type="entry name" value="Structural maintenance of chromosome 1. Chain E"/>
    <property type="match status" value="1"/>
</dbReference>
<feature type="compositionally biased region" description="Basic and acidic residues" evidence="4">
    <location>
        <begin position="260"/>
        <end position="275"/>
    </location>
</feature>
<evidence type="ECO:0000259" key="6">
    <source>
        <dbReference type="Pfam" id="PF04825"/>
    </source>
</evidence>
<dbReference type="Pfam" id="PF04825">
    <property type="entry name" value="Rad21_Rec8_N"/>
    <property type="match status" value="1"/>
</dbReference>
<dbReference type="PANTHER" id="PTHR12585">
    <property type="entry name" value="SCC1 / RAD21 FAMILY MEMBER"/>
    <property type="match status" value="1"/>
</dbReference>
<evidence type="ECO:0000256" key="4">
    <source>
        <dbReference type="SAM" id="MobiDB-lite"/>
    </source>
</evidence>
<proteinExistence type="inferred from homology"/>
<dbReference type="InterPro" id="IPR036390">
    <property type="entry name" value="WH_DNA-bd_sf"/>
</dbReference>
<evidence type="ECO:0000313" key="7">
    <source>
        <dbReference type="EMBL" id="JAC63488.1"/>
    </source>
</evidence>
<dbReference type="GO" id="GO:0007062">
    <property type="term" value="P:sister chromatid cohesion"/>
    <property type="evidence" value="ECO:0007669"/>
    <property type="project" value="InterPro"/>
</dbReference>
<name>A0A061QUT3_9CHLO</name>
<feature type="region of interest" description="Disordered" evidence="4">
    <location>
        <begin position="232"/>
        <end position="309"/>
    </location>
</feature>
<feature type="compositionally biased region" description="Basic and acidic residues" evidence="4">
    <location>
        <begin position="525"/>
        <end position="540"/>
    </location>
</feature>
<feature type="domain" description="Rad21/Rec8-like protein N-terminal" evidence="6">
    <location>
        <begin position="1"/>
        <end position="103"/>
    </location>
</feature>
<keyword evidence="3" id="KW-0539">Nucleus</keyword>
<dbReference type="GO" id="GO:1990414">
    <property type="term" value="P:replication-born double-strand break repair via sister chromatid exchange"/>
    <property type="evidence" value="ECO:0007669"/>
    <property type="project" value="TreeGrafter"/>
</dbReference>
<evidence type="ECO:0000256" key="2">
    <source>
        <dbReference type="ARBA" id="ARBA00009870"/>
    </source>
</evidence>
<feature type="region of interest" description="Disordered" evidence="4">
    <location>
        <begin position="599"/>
        <end position="621"/>
    </location>
</feature>
<organism evidence="7">
    <name type="scientific">Tetraselmis sp. GSL018</name>
    <dbReference type="NCBI Taxonomy" id="582737"/>
    <lineage>
        <taxon>Eukaryota</taxon>
        <taxon>Viridiplantae</taxon>
        <taxon>Chlorophyta</taxon>
        <taxon>core chlorophytes</taxon>
        <taxon>Chlorodendrophyceae</taxon>
        <taxon>Chlorodendrales</taxon>
        <taxon>Chlorodendraceae</taxon>
        <taxon>Tetraselmis</taxon>
    </lineage>
</organism>
<feature type="domain" description="Rad21/Rec8-like protein C-terminal eukaryotic" evidence="5">
    <location>
        <begin position="654"/>
        <end position="703"/>
    </location>
</feature>
<comment type="similarity">
    <text evidence="2">Belongs to the rad21 family.</text>
</comment>
<accession>A0A061QUT3</accession>
<dbReference type="GO" id="GO:0003682">
    <property type="term" value="F:chromatin binding"/>
    <property type="evidence" value="ECO:0007669"/>
    <property type="project" value="TreeGrafter"/>
</dbReference>
<dbReference type="GO" id="GO:0005634">
    <property type="term" value="C:nucleus"/>
    <property type="evidence" value="ECO:0007669"/>
    <property type="project" value="UniProtKB-SubCell"/>
</dbReference>
<feature type="compositionally biased region" description="Polar residues" evidence="4">
    <location>
        <begin position="277"/>
        <end position="290"/>
    </location>
</feature>
<feature type="compositionally biased region" description="Polar residues" evidence="4">
    <location>
        <begin position="506"/>
        <end position="521"/>
    </location>
</feature>
<evidence type="ECO:0000256" key="1">
    <source>
        <dbReference type="ARBA" id="ARBA00004123"/>
    </source>
</evidence>
<sequence length="708" mass="78412">MFFSTTLLGKKSPLGVAWLVSHGKKVPKQKILQIKVEELCEQLLDPEVPHALRLQGILCAGVTLVYSRQQTYLLHDCQETMKRLLQVMMPHNENTMLPRGKEAAQEHTITLALESVPFGNILSVRPQLQGDVGDIQEEMFYVDFEQDQDNEREGKGKARKTDGDGFLQTNIAIWPEGYSGNFWDLTQHTVENHPMISPTAPLNTNPELDPETFQGVLNLMDEDEDLKKVLETETGQQIQSQSSVEIEEPKNIATDETPAETDRQNTKSELLEKPSSDAPSNNNPGSTMTTEPAGVLQKKRKRQGIREKPQIPIDDDVVINTHIYREWQQSAEDLVIAERGIKKQKQAALENLKSSQQHAVELLGLPATKQLYDNPVLLKLFRDDIFVLNTQVDPPFSCEARARQLPDLGHLAGGGAMADGDVPVHAEEATVSGFQEGQAPVAGKKHAEACEHVQGGQEIDRVPKNVDSVGWKEPAAGYKPVPESSSDIEAENLRGVGSTPGDPSLLSFQSQQDKSPVSTALSARRQNEDHDDGARGEEVPGHPAAFTKTPCHLTRFQELVDERGSMQHAEYFGDSGNLNKLPRLSEDYSPDVAVANHRGDGAELQTSQTIPDDPKNTADRDERNRCKAADLTMETWNCLQDLEDAFHSFGCKPLSFFQLSKGLNRYQAARFFFQLQVMQNHGFISAAQSGAYGDIAISCGNKFPGREL</sequence>
<dbReference type="InterPro" id="IPR006909">
    <property type="entry name" value="Rad21/Rec8_C_eu"/>
</dbReference>
<dbReference type="GO" id="GO:0008278">
    <property type="term" value="C:cohesin complex"/>
    <property type="evidence" value="ECO:0007669"/>
    <property type="project" value="InterPro"/>
</dbReference>
<gene>
    <name evidence="7" type="ORF">TSPGSL018_20515</name>
</gene>
<reference evidence="7" key="1">
    <citation type="submission" date="2014-05" db="EMBL/GenBank/DDBJ databases">
        <title>The transcriptome of the halophilic microalga Tetraselmis sp. GSL018 isolated from the Great Salt Lake, Utah.</title>
        <authorList>
            <person name="Jinkerson R.E."/>
            <person name="D'Adamo S."/>
            <person name="Posewitz M.C."/>
        </authorList>
    </citation>
    <scope>NUCLEOTIDE SEQUENCE</scope>
    <source>
        <strain evidence="7">GSL018</strain>
    </source>
</reference>
<dbReference type="Pfam" id="PF04824">
    <property type="entry name" value="Rad21_Rec8"/>
    <property type="match status" value="1"/>
</dbReference>
<dbReference type="InterPro" id="IPR039781">
    <property type="entry name" value="Rad21/Rec8-like"/>
</dbReference>
<feature type="region of interest" description="Disordered" evidence="4">
    <location>
        <begin position="493"/>
        <end position="550"/>
    </location>
</feature>
<evidence type="ECO:0000256" key="3">
    <source>
        <dbReference type="ARBA" id="ARBA00023242"/>
    </source>
</evidence>
<dbReference type="PANTHER" id="PTHR12585:SF69">
    <property type="entry name" value="FI11703P"/>
    <property type="match status" value="1"/>
</dbReference>
<dbReference type="InterPro" id="IPR006910">
    <property type="entry name" value="Rad21_Rec8_N"/>
</dbReference>
<dbReference type="SUPFAM" id="SSF46785">
    <property type="entry name" value="Winged helix' DNA-binding domain"/>
    <property type="match status" value="1"/>
</dbReference>
<dbReference type="InterPro" id="IPR023093">
    <property type="entry name" value="ScpA-like_C"/>
</dbReference>
<dbReference type="AlphaFoldDB" id="A0A061QUT3"/>
<protein>
    <submittedName>
        <fullName evidence="7">Rad21-like protein</fullName>
    </submittedName>
</protein>
<dbReference type="EMBL" id="GBEZ01023397">
    <property type="protein sequence ID" value="JAC63488.1"/>
    <property type="molecule type" value="Transcribed_RNA"/>
</dbReference>
<feature type="compositionally biased region" description="Basic and acidic residues" evidence="4">
    <location>
        <begin position="612"/>
        <end position="621"/>
    </location>
</feature>
<comment type="subcellular location">
    <subcellularLocation>
        <location evidence="1">Nucleus</location>
    </subcellularLocation>
</comment>